<reference evidence="7" key="1">
    <citation type="submission" date="2018-02" db="EMBL/GenBank/DDBJ databases">
        <title>Rhizophora mucronata_Transcriptome.</title>
        <authorList>
            <person name="Meera S.P."/>
            <person name="Sreeshan A."/>
            <person name="Augustine A."/>
        </authorList>
    </citation>
    <scope>NUCLEOTIDE SEQUENCE</scope>
    <source>
        <tissue evidence="7">Leaf</tissue>
    </source>
</reference>
<comment type="subcellular location">
    <subcellularLocation>
        <location evidence="1">Membrane</location>
    </subcellularLocation>
</comment>
<sequence>MNEALERLRDGEWLHFFPQGKVSQEDVPIRRLKWGAASLIDRSSITPIVLPIVHHGFEKVMPEKYWFGRKPPFPLCNRRLSITVGEPIQFNLPKMREIAVSMSGNISVPSRGWPKSSCGLDEKAQIYLYMTISEQIRTAMESLRVFGKNILKKTSRIQPS</sequence>
<evidence type="ECO:0000256" key="2">
    <source>
        <dbReference type="ARBA" id="ARBA00022679"/>
    </source>
</evidence>
<dbReference type="InterPro" id="IPR000872">
    <property type="entry name" value="Tafazzin"/>
</dbReference>
<dbReference type="EMBL" id="GGEC01015957">
    <property type="protein sequence ID" value="MBW96440.1"/>
    <property type="molecule type" value="Transcribed_RNA"/>
</dbReference>
<dbReference type="PRINTS" id="PR00979">
    <property type="entry name" value="TAFAZZIN"/>
</dbReference>
<name>A0A2P2JSL9_RHIMU</name>
<comment type="similarity">
    <text evidence="6">Belongs to the taffazin family.</text>
</comment>
<evidence type="ECO:0000256" key="4">
    <source>
        <dbReference type="ARBA" id="ARBA00023136"/>
    </source>
</evidence>
<evidence type="ECO:0000256" key="5">
    <source>
        <dbReference type="ARBA" id="ARBA00023315"/>
    </source>
</evidence>
<proteinExistence type="inferred from homology"/>
<dbReference type="GO" id="GO:0008374">
    <property type="term" value="F:O-acyltransferase activity"/>
    <property type="evidence" value="ECO:0007669"/>
    <property type="project" value="TreeGrafter"/>
</dbReference>
<dbReference type="PANTHER" id="PTHR12497">
    <property type="entry name" value="TAZ PROTEIN TAFAZZIN"/>
    <property type="match status" value="1"/>
</dbReference>
<accession>A0A2P2JSL9</accession>
<evidence type="ECO:0000256" key="6">
    <source>
        <dbReference type="RuleBase" id="RU365062"/>
    </source>
</evidence>
<dbReference type="GO" id="GO:0006644">
    <property type="term" value="P:phospholipid metabolic process"/>
    <property type="evidence" value="ECO:0007669"/>
    <property type="project" value="InterPro"/>
</dbReference>
<evidence type="ECO:0000256" key="3">
    <source>
        <dbReference type="ARBA" id="ARBA00023098"/>
    </source>
</evidence>
<dbReference type="GO" id="GO:0016020">
    <property type="term" value="C:membrane"/>
    <property type="evidence" value="ECO:0007669"/>
    <property type="project" value="UniProtKB-SubCell"/>
</dbReference>
<keyword evidence="3" id="KW-0443">Lipid metabolism</keyword>
<dbReference type="CDD" id="cd07989">
    <property type="entry name" value="LPLAT_AGPAT-like"/>
    <property type="match status" value="1"/>
</dbReference>
<evidence type="ECO:0000313" key="7">
    <source>
        <dbReference type="EMBL" id="MBW96440.1"/>
    </source>
</evidence>
<keyword evidence="2" id="KW-0808">Transferase</keyword>
<dbReference type="PANTHER" id="PTHR12497:SF5">
    <property type="entry name" value="N-ACYLPHOSPHATIDYLETHANOLAMINE SYNTHASE"/>
    <property type="match status" value="1"/>
</dbReference>
<keyword evidence="4" id="KW-0472">Membrane</keyword>
<organism evidence="7">
    <name type="scientific">Rhizophora mucronata</name>
    <name type="common">Asiatic mangrove</name>
    <dbReference type="NCBI Taxonomy" id="61149"/>
    <lineage>
        <taxon>Eukaryota</taxon>
        <taxon>Viridiplantae</taxon>
        <taxon>Streptophyta</taxon>
        <taxon>Embryophyta</taxon>
        <taxon>Tracheophyta</taxon>
        <taxon>Spermatophyta</taxon>
        <taxon>Magnoliopsida</taxon>
        <taxon>eudicotyledons</taxon>
        <taxon>Gunneridae</taxon>
        <taxon>Pentapetalae</taxon>
        <taxon>rosids</taxon>
        <taxon>fabids</taxon>
        <taxon>Malpighiales</taxon>
        <taxon>Rhizophoraceae</taxon>
        <taxon>Rhizophora</taxon>
    </lineage>
</organism>
<evidence type="ECO:0000256" key="1">
    <source>
        <dbReference type="ARBA" id="ARBA00004370"/>
    </source>
</evidence>
<protein>
    <recommendedName>
        <fullName evidence="6">Tafazzin family protein</fullName>
    </recommendedName>
</protein>
<keyword evidence="5" id="KW-0012">Acyltransferase</keyword>
<dbReference type="AlphaFoldDB" id="A0A2P2JSL9"/>